<accession>A0A6L5YWV8</accession>
<dbReference type="AlphaFoldDB" id="A0A6L5YWV8"/>
<feature type="transmembrane region" description="Helical" evidence="1">
    <location>
        <begin position="80"/>
        <end position="99"/>
    </location>
</feature>
<keyword evidence="3" id="KW-1185">Reference proteome</keyword>
<evidence type="ECO:0008006" key="4">
    <source>
        <dbReference type="Google" id="ProtNLM"/>
    </source>
</evidence>
<organism evidence="2 3">
    <name type="scientific">Halovulum marinum</name>
    <dbReference type="NCBI Taxonomy" id="2662447"/>
    <lineage>
        <taxon>Bacteria</taxon>
        <taxon>Pseudomonadati</taxon>
        <taxon>Pseudomonadota</taxon>
        <taxon>Alphaproteobacteria</taxon>
        <taxon>Rhodobacterales</taxon>
        <taxon>Paracoccaceae</taxon>
        <taxon>Halovulum</taxon>
    </lineage>
</organism>
<keyword evidence="1" id="KW-1133">Transmembrane helix</keyword>
<reference evidence="2 3" key="1">
    <citation type="submission" date="2019-10" db="EMBL/GenBank/DDBJ databases">
        <title>Cognatihalovulum marinum gen. nov. sp. nov., a new member of the family Rhodobacteraceae isolated from deep seawater of the Northwest Indian Ocean.</title>
        <authorList>
            <person name="Ruan C."/>
            <person name="Wang J."/>
            <person name="Zheng X."/>
            <person name="Song L."/>
            <person name="Zhu Y."/>
            <person name="Huang Y."/>
            <person name="Lu Z."/>
            <person name="Du W."/>
            <person name="Huang L."/>
            <person name="Dai X."/>
        </authorList>
    </citation>
    <scope>NUCLEOTIDE SEQUENCE [LARGE SCALE GENOMIC DNA]</scope>
    <source>
        <strain evidence="2 3">2CG4</strain>
    </source>
</reference>
<proteinExistence type="predicted"/>
<evidence type="ECO:0000313" key="3">
    <source>
        <dbReference type="Proteomes" id="UP000474957"/>
    </source>
</evidence>
<evidence type="ECO:0000313" key="2">
    <source>
        <dbReference type="EMBL" id="MSU88460.1"/>
    </source>
</evidence>
<dbReference type="EMBL" id="WIND01000001">
    <property type="protein sequence ID" value="MSU88460.1"/>
    <property type="molecule type" value="Genomic_DNA"/>
</dbReference>
<name>A0A6L5YWV8_9RHOB</name>
<keyword evidence="1" id="KW-0472">Membrane</keyword>
<protein>
    <recommendedName>
        <fullName evidence="4">Anti-sigma factor RsiW</fullName>
    </recommendedName>
</protein>
<gene>
    <name evidence="2" type="ORF">GE300_02365</name>
</gene>
<dbReference type="RefSeq" id="WP_154444512.1">
    <property type="nucleotide sequence ID" value="NZ_WIND01000001.1"/>
</dbReference>
<evidence type="ECO:0000256" key="1">
    <source>
        <dbReference type="SAM" id="Phobius"/>
    </source>
</evidence>
<sequence length="247" mass="25296">MSDLTDRDWELVSAYHDGELAPEAARGIEARLAAEPALAAALAGVCEVSASLCAMRPLPAQPPAAATPPALRATANRRPLTWLAAGAIAAGLLVAVVVGTGQFAPETPLDAHLELAGQPFAVDRTDVATIAASASDDWPDLSAANLVSVTRRAFGDGTVAHYAGRNGCRLSYFRGTAALPGTAVRDAQSAVWATADGLRHGIIATGMDTEKFAAISAYLQAVTRREAASGMYAALETATEAATPCVG</sequence>
<dbReference type="Proteomes" id="UP000474957">
    <property type="component" value="Unassembled WGS sequence"/>
</dbReference>
<comment type="caution">
    <text evidence="2">The sequence shown here is derived from an EMBL/GenBank/DDBJ whole genome shotgun (WGS) entry which is preliminary data.</text>
</comment>
<keyword evidence="1" id="KW-0812">Transmembrane</keyword>